<dbReference type="Gene3D" id="3.20.20.80">
    <property type="entry name" value="Glycosidases"/>
    <property type="match status" value="1"/>
</dbReference>
<proteinExistence type="predicted"/>
<reference evidence="3" key="1">
    <citation type="journal article" date="2019" name="Int. J. Syst. Evol. Microbiol.">
        <title>The Global Catalogue of Microorganisms (GCM) 10K type strain sequencing project: providing services to taxonomists for standard genome sequencing and annotation.</title>
        <authorList>
            <consortium name="The Broad Institute Genomics Platform"/>
            <consortium name="The Broad Institute Genome Sequencing Center for Infectious Disease"/>
            <person name="Wu L."/>
            <person name="Ma J."/>
        </authorList>
    </citation>
    <scope>NUCLEOTIDE SEQUENCE [LARGE SCALE GENOMIC DNA]</scope>
    <source>
        <strain evidence="3">CGMCC 1.3240</strain>
    </source>
</reference>
<dbReference type="EMBL" id="JBHSOW010000047">
    <property type="protein sequence ID" value="MFC5650261.1"/>
    <property type="molecule type" value="Genomic_DNA"/>
</dbReference>
<keyword evidence="3" id="KW-1185">Reference proteome</keyword>
<name>A0ABW0W0J2_9BACL</name>
<sequence>MAGNDKYRHFVIRNGEWMPDADSFLLHANVADTLVIYESSPKTADGVLEFTIVPQNPHGRLGAVISYVSHDCWVFIGCDTPMDPFGRSTWVWSLPSGMNGVLFKADPLYEGREYRVKIRFIGLIVTIWLDGYQVYYGYLPELKREAGRLAFRAWTYRDEQWAAYRLTKRLRGNGWTVATEEADMLDQQAVWTYDSTGDSRISRFVHHQNKDVYEEDLLLKGGYARSGNNGFMGWQRERDLTAVIESLLTKQLPYRYLMHFAVMKWTDTEVILEGNVQCKQEDGAAKEGDLLFFVVINPILKFFIYSNM</sequence>
<gene>
    <name evidence="2" type="ORF">ACFPYJ_14205</name>
</gene>
<feature type="domain" description="Endo-alpha-N-acetylgalactosaminidase" evidence="1">
    <location>
        <begin position="141"/>
        <end position="243"/>
    </location>
</feature>
<dbReference type="InterPro" id="IPR025706">
    <property type="entry name" value="Endoa_GalNAc"/>
</dbReference>
<dbReference type="RefSeq" id="WP_379188809.1">
    <property type="nucleotide sequence ID" value="NZ_JBHSOW010000047.1"/>
</dbReference>
<evidence type="ECO:0000313" key="2">
    <source>
        <dbReference type="EMBL" id="MFC5650261.1"/>
    </source>
</evidence>
<dbReference type="Proteomes" id="UP001596047">
    <property type="component" value="Unassembled WGS sequence"/>
</dbReference>
<organism evidence="2 3">
    <name type="scientific">Paenibacillus solisilvae</name>
    <dbReference type="NCBI Taxonomy" id="2486751"/>
    <lineage>
        <taxon>Bacteria</taxon>
        <taxon>Bacillati</taxon>
        <taxon>Bacillota</taxon>
        <taxon>Bacilli</taxon>
        <taxon>Bacillales</taxon>
        <taxon>Paenibacillaceae</taxon>
        <taxon>Paenibacillus</taxon>
    </lineage>
</organism>
<accession>A0ABW0W0J2</accession>
<dbReference type="Pfam" id="PF12905">
    <property type="entry name" value="Glyco_hydro_101"/>
    <property type="match status" value="1"/>
</dbReference>
<evidence type="ECO:0000259" key="1">
    <source>
        <dbReference type="Pfam" id="PF12905"/>
    </source>
</evidence>
<comment type="caution">
    <text evidence="2">The sequence shown here is derived from an EMBL/GenBank/DDBJ whole genome shotgun (WGS) entry which is preliminary data.</text>
</comment>
<protein>
    <submittedName>
        <fullName evidence="2">Endo-alpha-N-acetylgalactosaminidase family protein</fullName>
    </submittedName>
</protein>
<evidence type="ECO:0000313" key="3">
    <source>
        <dbReference type="Proteomes" id="UP001596047"/>
    </source>
</evidence>